<dbReference type="InterPro" id="IPR011105">
    <property type="entry name" value="Cell_wall_hydrolase_SleB"/>
</dbReference>
<organism evidence="2 3">
    <name type="scientific">Fulvimarina endophytica</name>
    <dbReference type="NCBI Taxonomy" id="2293836"/>
    <lineage>
        <taxon>Bacteria</taxon>
        <taxon>Pseudomonadati</taxon>
        <taxon>Pseudomonadota</taxon>
        <taxon>Alphaproteobacteria</taxon>
        <taxon>Hyphomicrobiales</taxon>
        <taxon>Aurantimonadaceae</taxon>
        <taxon>Fulvimarina</taxon>
    </lineage>
</organism>
<dbReference type="AlphaFoldDB" id="A0A371XAR0"/>
<reference evidence="2 3" key="1">
    <citation type="submission" date="2018-08" db="EMBL/GenBank/DDBJ databases">
        <title>Fulvimarina sp. 85, whole genome shotgun sequence.</title>
        <authorList>
            <person name="Tuo L."/>
        </authorList>
    </citation>
    <scope>NUCLEOTIDE SEQUENCE [LARGE SCALE GENOMIC DNA]</scope>
    <source>
        <strain evidence="2 3">85</strain>
    </source>
</reference>
<dbReference type="InterPro" id="IPR042047">
    <property type="entry name" value="SleB_dom1"/>
</dbReference>
<dbReference type="Proteomes" id="UP000264310">
    <property type="component" value="Unassembled WGS sequence"/>
</dbReference>
<name>A0A371XAR0_9HYPH</name>
<protein>
    <submittedName>
        <fullName evidence="2">Cell wall hydrolase</fullName>
    </submittedName>
</protein>
<dbReference type="GO" id="GO:0016787">
    <property type="term" value="F:hydrolase activity"/>
    <property type="evidence" value="ECO:0007669"/>
    <property type="project" value="UniProtKB-KW"/>
</dbReference>
<keyword evidence="3" id="KW-1185">Reference proteome</keyword>
<keyword evidence="2" id="KW-0378">Hydrolase</keyword>
<accession>A0A371XAR0</accession>
<comment type="caution">
    <text evidence="2">The sequence shown here is derived from an EMBL/GenBank/DDBJ whole genome shotgun (WGS) entry which is preliminary data.</text>
</comment>
<dbReference type="Gene3D" id="1.10.10.2520">
    <property type="entry name" value="Cell wall hydrolase SleB, domain 1"/>
    <property type="match status" value="1"/>
</dbReference>
<sequence length="393" mass="41907">MAFGGMENTNGVRGNVSLVSKTTMFAAVSVAALLVAPNAVGLQDVSGVTGGSVNGSGWQAVLNDVPATATEIAEIGRVASSAIGASVTDPLLVAKEAIAQELALMGDGDRVESSGKSGRVFEQSVRDSYRATVAKSGSFSDEPIIGSRVAGGGARIRTAFAKPAQTQEEAFRVAANFQLSGPPKFPGEATTNEKLLLASLQPNQSMALGYASASTEPGKGRASSLFEKVLKDQPEAFIPPIGDDDHEWAAHTLPKSSFTEKEQTCLANGIYFEARGESIEGQEAVAQVMLNRVRNPAFPDTICGVVYQNQNWRNRCQFSFACDGIKDRISDKGAFKRAQKVAEDVTYGRSWLTAVGSSTHYHANYVHPRWAGAMEKVDTIGKHIFYRTYNGGW</sequence>
<evidence type="ECO:0000259" key="1">
    <source>
        <dbReference type="Pfam" id="PF07486"/>
    </source>
</evidence>
<feature type="domain" description="Cell wall hydrolase SleB" evidence="1">
    <location>
        <begin position="276"/>
        <end position="386"/>
    </location>
</feature>
<dbReference type="EMBL" id="QURL01000001">
    <property type="protein sequence ID" value="RFC66300.1"/>
    <property type="molecule type" value="Genomic_DNA"/>
</dbReference>
<evidence type="ECO:0000313" key="3">
    <source>
        <dbReference type="Proteomes" id="UP000264310"/>
    </source>
</evidence>
<gene>
    <name evidence="2" type="ORF">DYI37_02285</name>
</gene>
<proteinExistence type="predicted"/>
<evidence type="ECO:0000313" key="2">
    <source>
        <dbReference type="EMBL" id="RFC66300.1"/>
    </source>
</evidence>
<dbReference type="Pfam" id="PF07486">
    <property type="entry name" value="Hydrolase_2"/>
    <property type="match status" value="1"/>
</dbReference>